<evidence type="ECO:0000256" key="1">
    <source>
        <dbReference type="SAM" id="MobiDB-lite"/>
    </source>
</evidence>
<accession>A0A451AYI0</accession>
<dbReference type="EMBL" id="CAADGD010000050">
    <property type="protein sequence ID" value="VFK71084.1"/>
    <property type="molecule type" value="Genomic_DNA"/>
</dbReference>
<evidence type="ECO:0000313" key="2">
    <source>
        <dbReference type="EMBL" id="VFK67111.1"/>
    </source>
</evidence>
<dbReference type="AlphaFoldDB" id="A0A451AYI0"/>
<organism evidence="3">
    <name type="scientific">Candidatus Kentrum sp. UNK</name>
    <dbReference type="NCBI Taxonomy" id="2126344"/>
    <lineage>
        <taxon>Bacteria</taxon>
        <taxon>Pseudomonadati</taxon>
        <taxon>Pseudomonadota</taxon>
        <taxon>Gammaproteobacteria</taxon>
        <taxon>Candidatus Kentrum</taxon>
    </lineage>
</organism>
<protein>
    <submittedName>
        <fullName evidence="3">Uncharacterized protein</fullName>
    </submittedName>
</protein>
<feature type="region of interest" description="Disordered" evidence="1">
    <location>
        <begin position="20"/>
        <end position="43"/>
    </location>
</feature>
<evidence type="ECO:0000313" key="3">
    <source>
        <dbReference type="EMBL" id="VFK71084.1"/>
    </source>
</evidence>
<dbReference type="EMBL" id="CAADFZ010000126">
    <property type="protein sequence ID" value="VFK67111.1"/>
    <property type="molecule type" value="Genomic_DNA"/>
</dbReference>
<sequence length="43" mass="4615">MKSGAGRVILFDALAEGISPYYPDTNPRTADSGPIDQRYGEQG</sequence>
<proteinExistence type="predicted"/>
<gene>
    <name evidence="2" type="ORF">BECKUNK1418G_GA0071005_11264</name>
    <name evidence="3" type="ORF">BECKUNK1418H_GA0071006_10504</name>
</gene>
<reference evidence="3" key="1">
    <citation type="submission" date="2019-02" db="EMBL/GenBank/DDBJ databases">
        <authorList>
            <person name="Gruber-Vodicka R. H."/>
            <person name="Seah K. B. B."/>
        </authorList>
    </citation>
    <scope>NUCLEOTIDE SEQUENCE</scope>
    <source>
        <strain evidence="3">BECK_BY19</strain>
        <strain evidence="2">BECK_BY8</strain>
    </source>
</reference>
<name>A0A451AYI0_9GAMM</name>